<dbReference type="SUPFAM" id="SSF52200">
    <property type="entry name" value="Toll/Interleukin receptor TIR domain"/>
    <property type="match status" value="2"/>
</dbReference>
<dbReference type="GO" id="GO:0006952">
    <property type="term" value="P:defense response"/>
    <property type="evidence" value="ECO:0007669"/>
    <property type="project" value="UniProtKB-KW"/>
</dbReference>
<name>A0A5D2B4H6_GOSDA</name>
<dbReference type="GO" id="GO:0043531">
    <property type="term" value="F:ADP binding"/>
    <property type="evidence" value="ECO:0007669"/>
    <property type="project" value="InterPro"/>
</dbReference>
<evidence type="ECO:0000256" key="4">
    <source>
        <dbReference type="ARBA" id="ARBA00023027"/>
    </source>
</evidence>
<dbReference type="PANTHER" id="PTHR11017">
    <property type="entry name" value="LEUCINE-RICH REPEAT-CONTAINING PROTEIN"/>
    <property type="match status" value="1"/>
</dbReference>
<dbReference type="Gene3D" id="3.40.50.300">
    <property type="entry name" value="P-loop containing nucleotide triphosphate hydrolases"/>
    <property type="match status" value="1"/>
</dbReference>
<dbReference type="EMBL" id="CM017710">
    <property type="protein sequence ID" value="TYG51779.1"/>
    <property type="molecule type" value="Genomic_DNA"/>
</dbReference>
<feature type="region of interest" description="Disordered" evidence="5">
    <location>
        <begin position="1380"/>
        <end position="1404"/>
    </location>
</feature>
<feature type="domain" description="TIR" evidence="6">
    <location>
        <begin position="185"/>
        <end position="354"/>
    </location>
</feature>
<sequence length="1404" mass="159276">MASSSSSSSSSSSTLMKYHVFLSFRGEDTRLNFTTHLLQALKDEGLDVFFDEEKLERGEQLSDALSRAIAVSNISIIVLSADYASSKSCLLELSDIMELYSVKQQIVLPIFYHVNPSDVENIDGSFKKSFDDHQTRWSVDKVKQWKTAFAEVGKLEGWHIDGSISDRPETQYIKDIVAYVMQKLMKHQVFLSLGEDTCLNFSSHLVNGLEKVGINVFPDNETLKKGEKLRSTYSRTISASNLSILVLSKAYASSESCLDQLSDIMDRKHNPTDKHIVLPVFYHVDPSDVRHSGGHFKTSFEEHESKQPAERVQQWKTAFAEVGKLKGWHIEGGKFDRPETAYIKDVVEYVIKKLTNIGFESASEELVGIDDQKRTILKLIKKKDCRVIGLWGMGGQGKTTLAEAVYKKISLEFESCCFLHNVREEIEKQGKKSLRNELLSKLLNSNVDIDTPSIGSTLTQQRLNNKKVLVVLDDISDPNQIDCMGVKHLGSGSKIIITSREKQVLKSGGADTIHEVKALNKNDSLQLFSTFAFKQLNPAVGFQDLSCKFLEYAQGNPLALRVLGCNLYERTINDWESEMEKLREYSHPEIFVVLKSSYDRLGMVEKNIFLDIACFFKGEPIKRIKHVLSCYRGVEDGISKLVSKCLINISPSSSTHNEDIICMHDMLEELGKDIIRQKSKTPGKCRRLWSHEHIKRVLKYNQGTDRIQGMKLNMSHMDKLLLRPFVFENMTNLKYIIFYSPKNSECGNDKKLYTNQVDIVPLPNELRYLRWDDYPCKSLSSSFNPENLVVLKLPHGDMEQLWDGHHWDGHQDLANLREIDVSYCKNLRKMPSLSGAINLELLRCIGCESLVELWNEDDHIELVNLREIYVAECNNLRKICNLSRAINLESLDCTDCQSLVELGNEGDRTDFVNLRQIDFNGCVSLRKIPNLSRAINLEYLDCSNCKSLVELWNGDDCMDLDNLTVINVSNCSNLRKMPDLSRAINLEFLDCTNCKSLVELPCLDQLASLSGWCLHLNGCHSLKKFPQVPRHFCSLDLSETEIEEVPDSIKDVHKLETLWLGKSKVKNVSINILKLEFLRKLDLSDCPIEEVSLPFDPLCNLQHLNMSGSAVKNVSIKLESLRKLNLNGCPKVEVLSELPPYLKVFSANDCTSLEKVSFADQNLYQFDSLVDEFCRDHNLLMRFCNCFNLNQESTKNIEANAMLKIGSLAKEWAATYGRKDFRDNLRSLICCFPGNEISANKFKYRSLNSSLSLKISKNGGSGSRFLVFAICLVANLAHRHDVLLRYIGEYQLTAAGGGNGGDGCENFRSEISHFSLHEPDKYMDYHVFILSSIDMVIEDKNYEEASFKFYVRLLDLGRGGEEYIKVERCGVHVFYVDKKSDSDATEKRVAGNNRSSSHDGEEGD</sequence>
<dbReference type="InterPro" id="IPR002182">
    <property type="entry name" value="NB-ARC"/>
</dbReference>
<evidence type="ECO:0000313" key="7">
    <source>
        <dbReference type="EMBL" id="TYG51779.1"/>
    </source>
</evidence>
<dbReference type="InterPro" id="IPR058192">
    <property type="entry name" value="WHD_ROQ1-like"/>
</dbReference>
<protein>
    <recommendedName>
        <fullName evidence="6">TIR domain-containing protein</fullName>
    </recommendedName>
</protein>
<evidence type="ECO:0000259" key="6">
    <source>
        <dbReference type="PROSITE" id="PS50104"/>
    </source>
</evidence>
<accession>A0A5D2B4H6</accession>
<dbReference type="SUPFAM" id="SSF52540">
    <property type="entry name" value="P-loop containing nucleoside triphosphate hydrolases"/>
    <property type="match status" value="1"/>
</dbReference>
<dbReference type="InterPro" id="IPR042197">
    <property type="entry name" value="Apaf_helical"/>
</dbReference>
<dbReference type="InterPro" id="IPR035897">
    <property type="entry name" value="Toll_tir_struct_dom_sf"/>
</dbReference>
<dbReference type="InterPro" id="IPR000157">
    <property type="entry name" value="TIR_dom"/>
</dbReference>
<dbReference type="Gene3D" id="1.10.8.430">
    <property type="entry name" value="Helical domain of apoptotic protease-activating factors"/>
    <property type="match status" value="1"/>
</dbReference>
<dbReference type="PRINTS" id="PR00364">
    <property type="entry name" value="DISEASERSIST"/>
</dbReference>
<dbReference type="Gene3D" id="3.80.10.10">
    <property type="entry name" value="Ribonuclease Inhibitor"/>
    <property type="match status" value="3"/>
</dbReference>
<dbReference type="InterPro" id="IPR036390">
    <property type="entry name" value="WH_DNA-bd_sf"/>
</dbReference>
<keyword evidence="2" id="KW-0677">Repeat</keyword>
<keyword evidence="3" id="KW-0611">Plant defense</keyword>
<dbReference type="InterPro" id="IPR044974">
    <property type="entry name" value="Disease_R_plants"/>
</dbReference>
<dbReference type="Pfam" id="PF01582">
    <property type="entry name" value="TIR"/>
    <property type="match status" value="1"/>
</dbReference>
<dbReference type="SUPFAM" id="SSF46785">
    <property type="entry name" value="Winged helix' DNA-binding domain"/>
    <property type="match status" value="1"/>
</dbReference>
<reference evidence="7 8" key="1">
    <citation type="submission" date="2019-06" db="EMBL/GenBank/DDBJ databases">
        <title>WGS assembly of Gossypium darwinii.</title>
        <authorList>
            <person name="Chen Z.J."/>
            <person name="Sreedasyam A."/>
            <person name="Ando A."/>
            <person name="Song Q."/>
            <person name="De L."/>
            <person name="Hulse-Kemp A."/>
            <person name="Ding M."/>
            <person name="Ye W."/>
            <person name="Kirkbride R."/>
            <person name="Jenkins J."/>
            <person name="Plott C."/>
            <person name="Lovell J."/>
            <person name="Lin Y.-M."/>
            <person name="Vaughn R."/>
            <person name="Liu B."/>
            <person name="Li W."/>
            <person name="Simpson S."/>
            <person name="Scheffler B."/>
            <person name="Saski C."/>
            <person name="Grover C."/>
            <person name="Hu G."/>
            <person name="Conover J."/>
            <person name="Carlson J."/>
            <person name="Shu S."/>
            <person name="Boston L."/>
            <person name="Williams M."/>
            <person name="Peterson D."/>
            <person name="Mcgee K."/>
            <person name="Jones D."/>
            <person name="Wendel J."/>
            <person name="Stelly D."/>
            <person name="Grimwood J."/>
            <person name="Schmutz J."/>
        </authorList>
    </citation>
    <scope>NUCLEOTIDE SEQUENCE [LARGE SCALE GENOMIC DNA]</scope>
    <source>
        <strain evidence="7">1808015.09</strain>
    </source>
</reference>
<dbReference type="GO" id="GO:0007165">
    <property type="term" value="P:signal transduction"/>
    <property type="evidence" value="ECO:0007669"/>
    <property type="project" value="InterPro"/>
</dbReference>
<dbReference type="PROSITE" id="PS50104">
    <property type="entry name" value="TIR"/>
    <property type="match status" value="2"/>
</dbReference>
<dbReference type="Pfam" id="PF13676">
    <property type="entry name" value="TIR_2"/>
    <property type="match status" value="1"/>
</dbReference>
<evidence type="ECO:0000256" key="2">
    <source>
        <dbReference type="ARBA" id="ARBA00022737"/>
    </source>
</evidence>
<dbReference type="InterPro" id="IPR032675">
    <property type="entry name" value="LRR_dom_sf"/>
</dbReference>
<feature type="compositionally biased region" description="Basic and acidic residues" evidence="5">
    <location>
        <begin position="1380"/>
        <end position="1389"/>
    </location>
</feature>
<evidence type="ECO:0000256" key="3">
    <source>
        <dbReference type="ARBA" id="ARBA00022821"/>
    </source>
</evidence>
<dbReference type="FunFam" id="3.40.50.10140:FF:000007">
    <property type="entry name" value="Disease resistance protein (TIR-NBS-LRR class)"/>
    <property type="match status" value="1"/>
</dbReference>
<dbReference type="SMART" id="SM00255">
    <property type="entry name" value="TIR"/>
    <property type="match status" value="2"/>
</dbReference>
<evidence type="ECO:0000313" key="8">
    <source>
        <dbReference type="Proteomes" id="UP000323506"/>
    </source>
</evidence>
<dbReference type="Pfam" id="PF00931">
    <property type="entry name" value="NB-ARC"/>
    <property type="match status" value="1"/>
</dbReference>
<evidence type="ECO:0000256" key="1">
    <source>
        <dbReference type="ARBA" id="ARBA00022614"/>
    </source>
</evidence>
<gene>
    <name evidence="7" type="ORF">ES288_D10G287500v1</name>
</gene>
<keyword evidence="1" id="KW-0433">Leucine-rich repeat</keyword>
<dbReference type="SUPFAM" id="SSF52058">
    <property type="entry name" value="L domain-like"/>
    <property type="match status" value="2"/>
</dbReference>
<organism evidence="7 8">
    <name type="scientific">Gossypium darwinii</name>
    <name type="common">Darwin's cotton</name>
    <name type="synonym">Gossypium barbadense var. darwinii</name>
    <dbReference type="NCBI Taxonomy" id="34276"/>
    <lineage>
        <taxon>Eukaryota</taxon>
        <taxon>Viridiplantae</taxon>
        <taxon>Streptophyta</taxon>
        <taxon>Embryophyta</taxon>
        <taxon>Tracheophyta</taxon>
        <taxon>Spermatophyta</taxon>
        <taxon>Magnoliopsida</taxon>
        <taxon>eudicotyledons</taxon>
        <taxon>Gunneridae</taxon>
        <taxon>Pentapetalae</taxon>
        <taxon>rosids</taxon>
        <taxon>malvids</taxon>
        <taxon>Malvales</taxon>
        <taxon>Malvaceae</taxon>
        <taxon>Malvoideae</taxon>
        <taxon>Gossypium</taxon>
    </lineage>
</organism>
<evidence type="ECO:0000256" key="5">
    <source>
        <dbReference type="SAM" id="MobiDB-lite"/>
    </source>
</evidence>
<keyword evidence="8" id="KW-1185">Reference proteome</keyword>
<proteinExistence type="predicted"/>
<dbReference type="PANTHER" id="PTHR11017:SF479">
    <property type="entry name" value="DISEASE RESISTANCE PROTEIN (TIR-NBS-LRR CLASS) FAMILY"/>
    <property type="match status" value="1"/>
</dbReference>
<feature type="domain" description="TIR" evidence="6">
    <location>
        <begin position="16"/>
        <end position="184"/>
    </location>
</feature>
<dbReference type="InterPro" id="IPR027417">
    <property type="entry name" value="P-loop_NTPase"/>
</dbReference>
<keyword evidence="4" id="KW-0520">NAD</keyword>
<dbReference type="Gene3D" id="3.40.50.10140">
    <property type="entry name" value="Toll/interleukin-1 receptor homology (TIR) domain"/>
    <property type="match status" value="2"/>
</dbReference>
<dbReference type="Proteomes" id="UP000323506">
    <property type="component" value="Chromosome D10"/>
</dbReference>
<dbReference type="Pfam" id="PF23282">
    <property type="entry name" value="WHD_ROQ1"/>
    <property type="match status" value="1"/>
</dbReference>